<evidence type="ECO:0000259" key="11">
    <source>
        <dbReference type="PROSITE" id="PS50003"/>
    </source>
</evidence>
<organism evidence="14 15">
    <name type="scientific">Cyanidioschyzon merolae (strain NIES-3377 / 10D)</name>
    <name type="common">Unicellular red alga</name>
    <dbReference type="NCBI Taxonomy" id="280699"/>
    <lineage>
        <taxon>Eukaryota</taxon>
        <taxon>Rhodophyta</taxon>
        <taxon>Bangiophyceae</taxon>
        <taxon>Cyanidiales</taxon>
        <taxon>Cyanidiaceae</taxon>
        <taxon>Cyanidioschyzon</taxon>
    </lineage>
</organism>
<dbReference type="InterPro" id="IPR008271">
    <property type="entry name" value="Ser/Thr_kinase_AS"/>
</dbReference>
<dbReference type="InterPro" id="IPR051681">
    <property type="entry name" value="Ser/Thr_Kinases-Pseudokinases"/>
</dbReference>
<keyword evidence="1" id="KW-0723">Serine/threonine-protein kinase</keyword>
<dbReference type="OrthoDB" id="4062651at2759"/>
<evidence type="ECO:0000313" key="15">
    <source>
        <dbReference type="Proteomes" id="UP000007014"/>
    </source>
</evidence>
<comment type="catalytic activity">
    <reaction evidence="7">
        <text>L-seryl-[protein] + ATP = O-phospho-L-seryl-[protein] + ADP + H(+)</text>
        <dbReference type="Rhea" id="RHEA:17989"/>
        <dbReference type="Rhea" id="RHEA-COMP:9863"/>
        <dbReference type="Rhea" id="RHEA-COMP:11604"/>
        <dbReference type="ChEBI" id="CHEBI:15378"/>
        <dbReference type="ChEBI" id="CHEBI:29999"/>
        <dbReference type="ChEBI" id="CHEBI:30616"/>
        <dbReference type="ChEBI" id="CHEBI:83421"/>
        <dbReference type="ChEBI" id="CHEBI:456216"/>
        <dbReference type="EC" id="2.7.11.1"/>
    </reaction>
</comment>
<dbReference type="InterPro" id="IPR001245">
    <property type="entry name" value="Ser-Thr/Tyr_kinase_cat_dom"/>
</dbReference>
<dbReference type="RefSeq" id="XP_005539053.1">
    <property type="nucleotide sequence ID" value="XM_005538996.1"/>
</dbReference>
<evidence type="ECO:0000256" key="7">
    <source>
        <dbReference type="ARBA" id="ARBA00048679"/>
    </source>
</evidence>
<evidence type="ECO:0000313" key="14">
    <source>
        <dbReference type="EMBL" id="BAM83017.1"/>
    </source>
</evidence>
<keyword evidence="4" id="KW-0418">Kinase</keyword>
<evidence type="ECO:0000256" key="9">
    <source>
        <dbReference type="SAM" id="Coils"/>
    </source>
</evidence>
<feature type="domain" description="Protein kinase" evidence="12">
    <location>
        <begin position="560"/>
        <end position="846"/>
    </location>
</feature>
<feature type="region of interest" description="Disordered" evidence="10">
    <location>
        <begin position="843"/>
        <end position="863"/>
    </location>
</feature>
<dbReference type="PROSITE" id="PS50003">
    <property type="entry name" value="PH_DOMAIN"/>
    <property type="match status" value="1"/>
</dbReference>
<proteinExistence type="predicted"/>
<dbReference type="FunFam" id="3.30.200.20:FF:000034">
    <property type="entry name" value="Kinase suppressor of Ras 1"/>
    <property type="match status" value="1"/>
</dbReference>
<evidence type="ECO:0000256" key="2">
    <source>
        <dbReference type="ARBA" id="ARBA00022679"/>
    </source>
</evidence>
<dbReference type="CDD" id="cd04873">
    <property type="entry name" value="ACT_UUR-ACR-like"/>
    <property type="match status" value="1"/>
</dbReference>
<dbReference type="Gene3D" id="2.30.29.30">
    <property type="entry name" value="Pleckstrin-homology domain (PH domain)/Phosphotyrosine-binding domain (PTB)"/>
    <property type="match status" value="1"/>
</dbReference>
<dbReference type="OMA" id="EFCFGGN"/>
<keyword evidence="2" id="KW-0808">Transferase</keyword>
<feature type="compositionally biased region" description="Polar residues" evidence="10">
    <location>
        <begin position="850"/>
        <end position="863"/>
    </location>
</feature>
<dbReference type="PROSITE" id="PS00107">
    <property type="entry name" value="PROTEIN_KINASE_ATP"/>
    <property type="match status" value="1"/>
</dbReference>
<keyword evidence="5 8" id="KW-0067">ATP-binding</keyword>
<dbReference type="SUPFAM" id="SSF55021">
    <property type="entry name" value="ACT-like"/>
    <property type="match status" value="1"/>
</dbReference>
<keyword evidence="15" id="KW-1185">Reference proteome</keyword>
<evidence type="ECO:0000256" key="4">
    <source>
        <dbReference type="ARBA" id="ARBA00022777"/>
    </source>
</evidence>
<evidence type="ECO:0000256" key="5">
    <source>
        <dbReference type="ARBA" id="ARBA00022840"/>
    </source>
</evidence>
<dbReference type="GO" id="GO:0005524">
    <property type="term" value="F:ATP binding"/>
    <property type="evidence" value="ECO:0007669"/>
    <property type="project" value="UniProtKB-UniRule"/>
</dbReference>
<dbReference type="GeneID" id="16997543"/>
<dbReference type="InterPro" id="IPR011993">
    <property type="entry name" value="PH-like_dom_sf"/>
</dbReference>
<dbReference type="Pfam" id="PF07714">
    <property type="entry name" value="PK_Tyr_Ser-Thr"/>
    <property type="match status" value="1"/>
</dbReference>
<dbReference type="Gramene" id="CMS469CT">
    <property type="protein sequence ID" value="CMS469CT"/>
    <property type="gene ID" value="CMS469C"/>
</dbReference>
<dbReference type="PANTHER" id="PTHR44329:SF261">
    <property type="entry name" value="ZINC FINGER CONTAINING PROTEIN KINASE-RELATED"/>
    <property type="match status" value="1"/>
</dbReference>
<dbReference type="GO" id="GO:0005737">
    <property type="term" value="C:cytoplasm"/>
    <property type="evidence" value="ECO:0007669"/>
    <property type="project" value="UniProtKB-ARBA"/>
</dbReference>
<evidence type="ECO:0000259" key="12">
    <source>
        <dbReference type="PROSITE" id="PS50011"/>
    </source>
</evidence>
<dbReference type="InterPro" id="IPR000719">
    <property type="entry name" value="Prot_kinase_dom"/>
</dbReference>
<dbReference type="GO" id="GO:0004674">
    <property type="term" value="F:protein serine/threonine kinase activity"/>
    <property type="evidence" value="ECO:0007669"/>
    <property type="project" value="UniProtKB-KW"/>
</dbReference>
<feature type="binding site" evidence="8">
    <location>
        <position position="587"/>
    </location>
    <ligand>
        <name>ATP</name>
        <dbReference type="ChEBI" id="CHEBI:30616"/>
    </ligand>
</feature>
<accession>M1VHU8</accession>
<dbReference type="InterPro" id="IPR001849">
    <property type="entry name" value="PH_domain"/>
</dbReference>
<dbReference type="InterPro" id="IPR017441">
    <property type="entry name" value="Protein_kinase_ATP_BS"/>
</dbReference>
<dbReference type="STRING" id="280699.M1VHU8"/>
<dbReference type="InterPro" id="IPR002912">
    <property type="entry name" value="ACT_dom"/>
</dbReference>
<dbReference type="InterPro" id="IPR045865">
    <property type="entry name" value="ACT-like_dom_sf"/>
</dbReference>
<dbReference type="SUPFAM" id="SSF56112">
    <property type="entry name" value="Protein kinase-like (PK-like)"/>
    <property type="match status" value="1"/>
</dbReference>
<dbReference type="PROSITE" id="PS50011">
    <property type="entry name" value="PROTEIN_KINASE_DOM"/>
    <property type="match status" value="1"/>
</dbReference>
<dbReference type="CDD" id="cd13999">
    <property type="entry name" value="STKc_MAP3K-like"/>
    <property type="match status" value="1"/>
</dbReference>
<dbReference type="PROSITE" id="PS51671">
    <property type="entry name" value="ACT"/>
    <property type="match status" value="1"/>
</dbReference>
<evidence type="ECO:0000256" key="8">
    <source>
        <dbReference type="PROSITE-ProRule" id="PRU10141"/>
    </source>
</evidence>
<feature type="domain" description="ACT" evidence="13">
    <location>
        <begin position="91"/>
        <end position="172"/>
    </location>
</feature>
<dbReference type="eggNOG" id="KOG0192">
    <property type="taxonomic scope" value="Eukaryota"/>
</dbReference>
<feature type="region of interest" description="Disordered" evidence="10">
    <location>
        <begin position="1"/>
        <end position="31"/>
    </location>
</feature>
<feature type="compositionally biased region" description="Low complexity" evidence="10">
    <location>
        <begin position="171"/>
        <end position="180"/>
    </location>
</feature>
<gene>
    <name evidence="14" type="ORF">CYME_CMS469C</name>
</gene>
<feature type="domain" description="PH" evidence="11">
    <location>
        <begin position="264"/>
        <end position="398"/>
    </location>
</feature>
<reference evidence="14 15" key="2">
    <citation type="journal article" date="2007" name="BMC Biol.">
        <title>A 100%-complete sequence reveals unusually simple genomic features in the hot-spring red alga Cyanidioschyzon merolae.</title>
        <authorList>
            <person name="Nozaki H."/>
            <person name="Takano H."/>
            <person name="Misumi O."/>
            <person name="Terasawa K."/>
            <person name="Matsuzaki M."/>
            <person name="Maruyama S."/>
            <person name="Nishida K."/>
            <person name="Yagisawa F."/>
            <person name="Yoshida Y."/>
            <person name="Fujiwara T."/>
            <person name="Takio S."/>
            <person name="Tamura K."/>
            <person name="Chung S.J."/>
            <person name="Nakamura S."/>
            <person name="Kuroiwa H."/>
            <person name="Tanaka K."/>
            <person name="Sato N."/>
            <person name="Kuroiwa T."/>
        </authorList>
    </citation>
    <scope>NUCLEOTIDE SEQUENCE [LARGE SCALE GENOMIC DNA]</scope>
    <source>
        <strain evidence="14 15">10D</strain>
    </source>
</reference>
<dbReference type="KEGG" id="cme:CYME_CMS469C"/>
<keyword evidence="3 8" id="KW-0547">Nucleotide-binding</keyword>
<dbReference type="Proteomes" id="UP000007014">
    <property type="component" value="Chromosome 19"/>
</dbReference>
<dbReference type="SUPFAM" id="SSF50729">
    <property type="entry name" value="PH domain-like"/>
    <property type="match status" value="1"/>
</dbReference>
<keyword evidence="9" id="KW-0175">Coiled coil</keyword>
<dbReference type="Gene3D" id="3.30.200.20">
    <property type="entry name" value="Phosphorylase Kinase, domain 1"/>
    <property type="match status" value="1"/>
</dbReference>
<protein>
    <submittedName>
        <fullName evidence="14">Similar to Raf/ATN-like protein kinase, with ACT domain</fullName>
    </submittedName>
</protein>
<dbReference type="Gene3D" id="1.10.510.10">
    <property type="entry name" value="Transferase(Phosphotransferase) domain 1"/>
    <property type="match status" value="1"/>
</dbReference>
<sequence length="863" mass="95931">MPDVQRSGAGTERGSGQGDPPVPSPPPDSRSAYHVERASGHVRSARPGEYVMSLPAEVTLRHYQLWRQFILSKKPFVEFAVEQKGGMKTVELTVVGRERKGLLAELSDKLRDYGFNIVAAKLFSLPSDSIMDIFRLDDADGVLEDDARASQLYDELMRVLTGESRAAEPVSSARGAAPRGSSRETVPVPPALSSTAPAGNEDIPKAPPARMAAAAAIANAEGRLAAASGVERSLSNIALSDLEQRAREVADRRYLEARRDADREFLRHGSVLYRYSFSSGKRRREHVYVDIESRELRWSSTIAGHSSAGDTQFRTEAQESAMNRPEKPIRIHSVSLDTCERILHGPQSTVFATLGPDRIPDPDWLCFSLVLNERTVDMAAITEDELMAWIFGLQNLCERIRPADRLTRHAVLVNRARMKIRWIAHEHNMTRRAFLLRNLRCHGLRLRAEENSVESGLVFAPQRPLATADGSVRGAAGAGPAPDTQVTLQVATQARTIGPVTESNPMLSERDAGPNASVTELAELVRRLRNELEVSKDRIKVLKTKLRDTQKTWEIDFAEIKLQEKIGSGAFSELYKAEWRASIVAAKVISVEKGAESVIQSFCEEVNVMSKLRHSNILLFLGAVPRIPRLAIITEFCFGGSVYQAIRLPAWRRLQHADLVALARDTARGMAYLHACGLIHRDLKSQNLLLDKPLSLGRPTVKVADFGLARSLATAASESSASTSSSAAGVMTAETGTYRWMAPEMIRHERYTEKVDVYSFGITIWEFFTAEIPYATMTPIQAAFAVADKGARPPLRSGPDSKSAWRIPSQWAQLMEQCWKEHYSERPSFQQIVEWLNKMENEDPRYPSRWLSTSTSTDRTPQV</sequence>
<evidence type="ECO:0000259" key="13">
    <source>
        <dbReference type="PROSITE" id="PS51671"/>
    </source>
</evidence>
<evidence type="ECO:0000256" key="6">
    <source>
        <dbReference type="ARBA" id="ARBA00047899"/>
    </source>
</evidence>
<evidence type="ECO:0000256" key="10">
    <source>
        <dbReference type="SAM" id="MobiDB-lite"/>
    </source>
</evidence>
<name>M1VHU8_CYAM1</name>
<reference evidence="14 15" key="1">
    <citation type="journal article" date="2004" name="Nature">
        <title>Genome sequence of the ultrasmall unicellular red alga Cyanidioschyzon merolae 10D.</title>
        <authorList>
            <person name="Matsuzaki M."/>
            <person name="Misumi O."/>
            <person name="Shin-i T."/>
            <person name="Maruyama S."/>
            <person name="Takahara M."/>
            <person name="Miyagishima S."/>
            <person name="Mori T."/>
            <person name="Nishida K."/>
            <person name="Yagisawa F."/>
            <person name="Nishida K."/>
            <person name="Yoshida Y."/>
            <person name="Nishimura Y."/>
            <person name="Nakao S."/>
            <person name="Kobayashi T."/>
            <person name="Momoyama Y."/>
            <person name="Higashiyama T."/>
            <person name="Minoda A."/>
            <person name="Sano M."/>
            <person name="Nomoto H."/>
            <person name="Oishi K."/>
            <person name="Hayashi H."/>
            <person name="Ohta F."/>
            <person name="Nishizaka S."/>
            <person name="Haga S."/>
            <person name="Miura S."/>
            <person name="Morishita T."/>
            <person name="Kabeya Y."/>
            <person name="Terasawa K."/>
            <person name="Suzuki Y."/>
            <person name="Ishii Y."/>
            <person name="Asakawa S."/>
            <person name="Takano H."/>
            <person name="Ohta N."/>
            <person name="Kuroiwa H."/>
            <person name="Tanaka K."/>
            <person name="Shimizu N."/>
            <person name="Sugano S."/>
            <person name="Sato N."/>
            <person name="Nozaki H."/>
            <person name="Ogasawara N."/>
            <person name="Kohara Y."/>
            <person name="Kuroiwa T."/>
        </authorList>
    </citation>
    <scope>NUCLEOTIDE SEQUENCE [LARGE SCALE GENOMIC DNA]</scope>
    <source>
        <strain evidence="14 15">10D</strain>
    </source>
</reference>
<dbReference type="InterPro" id="IPR011009">
    <property type="entry name" value="Kinase-like_dom_sf"/>
</dbReference>
<evidence type="ECO:0000256" key="3">
    <source>
        <dbReference type="ARBA" id="ARBA00022741"/>
    </source>
</evidence>
<dbReference type="PROSITE" id="PS00108">
    <property type="entry name" value="PROTEIN_KINASE_ST"/>
    <property type="match status" value="1"/>
</dbReference>
<dbReference type="SMART" id="SM00220">
    <property type="entry name" value="S_TKc"/>
    <property type="match status" value="1"/>
</dbReference>
<feature type="region of interest" description="Disordered" evidence="10">
    <location>
        <begin position="167"/>
        <end position="207"/>
    </location>
</feature>
<evidence type="ECO:0000256" key="1">
    <source>
        <dbReference type="ARBA" id="ARBA00022527"/>
    </source>
</evidence>
<dbReference type="HOGENOM" id="CLU_331869_0_0_1"/>
<feature type="coiled-coil region" evidence="9">
    <location>
        <begin position="518"/>
        <end position="552"/>
    </location>
</feature>
<comment type="catalytic activity">
    <reaction evidence="6">
        <text>L-threonyl-[protein] + ATP = O-phospho-L-threonyl-[protein] + ADP + H(+)</text>
        <dbReference type="Rhea" id="RHEA:46608"/>
        <dbReference type="Rhea" id="RHEA-COMP:11060"/>
        <dbReference type="Rhea" id="RHEA-COMP:11605"/>
        <dbReference type="ChEBI" id="CHEBI:15378"/>
        <dbReference type="ChEBI" id="CHEBI:30013"/>
        <dbReference type="ChEBI" id="CHEBI:30616"/>
        <dbReference type="ChEBI" id="CHEBI:61977"/>
        <dbReference type="ChEBI" id="CHEBI:456216"/>
        <dbReference type="EC" id="2.7.11.1"/>
    </reaction>
</comment>
<dbReference type="EMBL" id="AP006501">
    <property type="protein sequence ID" value="BAM83017.1"/>
    <property type="molecule type" value="Genomic_DNA"/>
</dbReference>
<dbReference type="AlphaFoldDB" id="M1VHU8"/>
<dbReference type="PANTHER" id="PTHR44329">
    <property type="entry name" value="SERINE/THREONINE-PROTEIN KINASE TNNI3K-RELATED"/>
    <property type="match status" value="1"/>
</dbReference>